<feature type="region of interest" description="Disordered" evidence="1">
    <location>
        <begin position="21"/>
        <end position="48"/>
    </location>
</feature>
<name>A0A8K0KXW7_9PEZI</name>
<dbReference type="AlphaFoldDB" id="A0A8K0KXW7"/>
<feature type="compositionally biased region" description="Low complexity" evidence="1">
    <location>
        <begin position="36"/>
        <end position="46"/>
    </location>
</feature>
<feature type="region of interest" description="Disordered" evidence="1">
    <location>
        <begin position="243"/>
        <end position="328"/>
    </location>
</feature>
<gene>
    <name evidence="2" type="ORF">KVT40_006415</name>
</gene>
<accession>A0A8K0KXW7</accession>
<dbReference type="SUPFAM" id="SSF48445">
    <property type="entry name" value="14-3-3 protein"/>
    <property type="match status" value="1"/>
</dbReference>
<dbReference type="InterPro" id="IPR036815">
    <property type="entry name" value="14-3-3_dom_sf"/>
</dbReference>
<dbReference type="EMBL" id="JAESVG020000007">
    <property type="protein sequence ID" value="KAG8626014.1"/>
    <property type="molecule type" value="Genomic_DNA"/>
</dbReference>
<sequence>MAAKLRASFYHVFCLFHNHPPISQLTPPKTSPNGKTDTTTNRPSTDTRARQAVLRETIPSMTSDASYVTNPYAFTGPAQTSPPPYPPPPVPTIQSLVPGTPLRPPGLGMTSPVQRSPPSSADFLMPPLNFVPAASAYFSQATVLARRLLPGSDPLRLSVAFESCAFSWECGKDFALAKEKAKATIRDVYSAPEGMEDADLRMLPLLYRPLQRLQSAVTQHKSQVDHPLLSRRFHRIAVPAVVQHKGRSPSLPHCDPHVRADQDPGNLKRAFDQRRQSIRQSSRKCSQTPHLHPHRRRSFQICHGGHRRQAGSHQGDHAQIAKQVSRAK</sequence>
<evidence type="ECO:0000313" key="2">
    <source>
        <dbReference type="EMBL" id="KAG8626014.1"/>
    </source>
</evidence>
<proteinExistence type="predicted"/>
<organism evidence="2 3">
    <name type="scientific">Elsinoe batatas</name>
    <dbReference type="NCBI Taxonomy" id="2601811"/>
    <lineage>
        <taxon>Eukaryota</taxon>
        <taxon>Fungi</taxon>
        <taxon>Dikarya</taxon>
        <taxon>Ascomycota</taxon>
        <taxon>Pezizomycotina</taxon>
        <taxon>Dothideomycetes</taxon>
        <taxon>Dothideomycetidae</taxon>
        <taxon>Myriangiales</taxon>
        <taxon>Elsinoaceae</taxon>
        <taxon>Elsinoe</taxon>
    </lineage>
</organism>
<keyword evidence="3" id="KW-1185">Reference proteome</keyword>
<feature type="compositionally biased region" description="Polar residues" evidence="1">
    <location>
        <begin position="21"/>
        <end position="35"/>
    </location>
</feature>
<evidence type="ECO:0000313" key="3">
    <source>
        <dbReference type="Proteomes" id="UP000809789"/>
    </source>
</evidence>
<evidence type="ECO:0000256" key="1">
    <source>
        <dbReference type="SAM" id="MobiDB-lite"/>
    </source>
</evidence>
<feature type="compositionally biased region" description="Low complexity" evidence="1">
    <location>
        <begin position="278"/>
        <end position="287"/>
    </location>
</feature>
<dbReference type="OrthoDB" id="5370350at2759"/>
<reference evidence="2" key="1">
    <citation type="submission" date="2021-07" db="EMBL/GenBank/DDBJ databases">
        <title>Elsinoe batatas strain:CRI-CJ2 Genome sequencing and assembly.</title>
        <authorList>
            <person name="Huang L."/>
        </authorList>
    </citation>
    <scope>NUCLEOTIDE SEQUENCE</scope>
    <source>
        <strain evidence="2">CRI-CJ2</strain>
    </source>
</reference>
<comment type="caution">
    <text evidence="2">The sequence shown here is derived from an EMBL/GenBank/DDBJ whole genome shotgun (WGS) entry which is preliminary data.</text>
</comment>
<protein>
    <submittedName>
        <fullName evidence="2">Uncharacterized protein</fullName>
    </submittedName>
</protein>
<dbReference type="Proteomes" id="UP000809789">
    <property type="component" value="Unassembled WGS sequence"/>
</dbReference>
<feature type="compositionally biased region" description="Basic residues" evidence="1">
    <location>
        <begin position="291"/>
        <end position="310"/>
    </location>
</feature>